<keyword evidence="8 9" id="KW-0472">Membrane</keyword>
<evidence type="ECO:0000256" key="10">
    <source>
        <dbReference type="SAM" id="Coils"/>
    </source>
</evidence>
<keyword evidence="5 9" id="KW-0997">Cell inner membrane</keyword>
<dbReference type="InterPro" id="IPR050739">
    <property type="entry name" value="MFP"/>
</dbReference>
<dbReference type="PANTHER" id="PTHR30386">
    <property type="entry name" value="MEMBRANE FUSION SUBUNIT OF EMRAB-TOLC MULTIDRUG EFFLUX PUMP"/>
    <property type="match status" value="1"/>
</dbReference>
<accession>A0ABZ1AIT3</accession>
<dbReference type="Pfam" id="PF26002">
    <property type="entry name" value="Beta-barrel_AprE"/>
    <property type="match status" value="1"/>
</dbReference>
<keyword evidence="7 9" id="KW-1133">Transmembrane helix</keyword>
<dbReference type="SUPFAM" id="SSF111369">
    <property type="entry name" value="HlyD-like secretion proteins"/>
    <property type="match status" value="1"/>
</dbReference>
<dbReference type="NCBIfam" id="TIGR01843">
    <property type="entry name" value="type_I_hlyD"/>
    <property type="match status" value="1"/>
</dbReference>
<evidence type="ECO:0000256" key="3">
    <source>
        <dbReference type="ARBA" id="ARBA00022448"/>
    </source>
</evidence>
<name>A0ABZ1AIT3_AROEV</name>
<keyword evidence="14" id="KW-1185">Reference proteome</keyword>
<keyword evidence="4 9" id="KW-1003">Cell membrane</keyword>
<evidence type="ECO:0000313" key="14">
    <source>
        <dbReference type="Proteomes" id="UP001626593"/>
    </source>
</evidence>
<dbReference type="Gene3D" id="1.10.287.470">
    <property type="entry name" value="Helix hairpin bin"/>
    <property type="match status" value="1"/>
</dbReference>
<dbReference type="InterPro" id="IPR010129">
    <property type="entry name" value="T1SS_HlyD"/>
</dbReference>
<dbReference type="PANTHER" id="PTHR30386:SF26">
    <property type="entry name" value="TRANSPORT PROTEIN COMB"/>
    <property type="match status" value="1"/>
</dbReference>
<dbReference type="PRINTS" id="PR01490">
    <property type="entry name" value="RTXTOXIND"/>
</dbReference>
<comment type="similarity">
    <text evidence="2 9">Belongs to the membrane fusion protein (MFP) (TC 8.A.1) family.</text>
</comment>
<evidence type="ECO:0000256" key="9">
    <source>
        <dbReference type="RuleBase" id="RU365093"/>
    </source>
</evidence>
<feature type="coiled-coil region" evidence="10">
    <location>
        <begin position="192"/>
        <end position="219"/>
    </location>
</feature>
<dbReference type="RefSeq" id="WP_407278787.1">
    <property type="nucleotide sequence ID" value="NZ_CP141259.1"/>
</dbReference>
<evidence type="ECO:0000256" key="5">
    <source>
        <dbReference type="ARBA" id="ARBA00022519"/>
    </source>
</evidence>
<dbReference type="InterPro" id="IPR058982">
    <property type="entry name" value="Beta-barrel_AprE"/>
</dbReference>
<evidence type="ECO:0000256" key="4">
    <source>
        <dbReference type="ARBA" id="ARBA00022475"/>
    </source>
</evidence>
<evidence type="ECO:0000313" key="13">
    <source>
        <dbReference type="EMBL" id="WRL45781.1"/>
    </source>
</evidence>
<evidence type="ECO:0000256" key="6">
    <source>
        <dbReference type="ARBA" id="ARBA00022692"/>
    </source>
</evidence>
<keyword evidence="10" id="KW-0175">Coiled coil</keyword>
<evidence type="ECO:0000259" key="12">
    <source>
        <dbReference type="Pfam" id="PF26002"/>
    </source>
</evidence>
<evidence type="ECO:0000259" key="11">
    <source>
        <dbReference type="Pfam" id="PF25994"/>
    </source>
</evidence>
<proteinExistence type="inferred from homology"/>
<feature type="domain" description="AprE-like long alpha-helical hairpin" evidence="11">
    <location>
        <begin position="139"/>
        <end position="321"/>
    </location>
</feature>
<evidence type="ECO:0000256" key="2">
    <source>
        <dbReference type="ARBA" id="ARBA00009477"/>
    </source>
</evidence>
<dbReference type="Pfam" id="PF25994">
    <property type="entry name" value="HH_AprE"/>
    <property type="match status" value="1"/>
</dbReference>
<dbReference type="EMBL" id="CP141259">
    <property type="protein sequence ID" value="WRL45781.1"/>
    <property type="molecule type" value="Genomic_DNA"/>
</dbReference>
<gene>
    <name evidence="13" type="ORF">U5817_21665</name>
</gene>
<keyword evidence="3 9" id="KW-0813">Transport</keyword>
<organism evidence="13 14">
    <name type="scientific">Aromatoleum evansii</name>
    <name type="common">Azoarcus evansii</name>
    <dbReference type="NCBI Taxonomy" id="59406"/>
    <lineage>
        <taxon>Bacteria</taxon>
        <taxon>Pseudomonadati</taxon>
        <taxon>Pseudomonadota</taxon>
        <taxon>Betaproteobacteria</taxon>
        <taxon>Rhodocyclales</taxon>
        <taxon>Rhodocyclaceae</taxon>
        <taxon>Aromatoleum</taxon>
    </lineage>
</organism>
<feature type="domain" description="AprE-like beta-barrel" evidence="12">
    <location>
        <begin position="363"/>
        <end position="449"/>
    </location>
</feature>
<comment type="subcellular location">
    <subcellularLocation>
        <location evidence="1 9">Cell inner membrane</location>
        <topology evidence="1 9">Single-pass membrane protein</topology>
    </subcellularLocation>
</comment>
<evidence type="ECO:0000256" key="7">
    <source>
        <dbReference type="ARBA" id="ARBA00022989"/>
    </source>
</evidence>
<dbReference type="Proteomes" id="UP001626593">
    <property type="component" value="Chromosome"/>
</dbReference>
<reference evidence="13 14" key="1">
    <citation type="submission" date="2023-12" db="EMBL/GenBank/DDBJ databases">
        <title>A. evansii MAY27, complete genome.</title>
        <authorList>
            <person name="Wang Y."/>
        </authorList>
    </citation>
    <scope>NUCLEOTIDE SEQUENCE [LARGE SCALE GENOMIC DNA]</scope>
    <source>
        <strain evidence="13 14">MAY27</strain>
    </source>
</reference>
<evidence type="ECO:0000256" key="1">
    <source>
        <dbReference type="ARBA" id="ARBA00004377"/>
    </source>
</evidence>
<sequence>MSEIGQQSFERIGNVSERVGKPLRPWFDRLFARFLPETSANGRLDWAADADWALIQEEPLRARMLLRVVAVVLLLLLLWSAFAPVDEVTRGEAKVIPSSQVQIIQSVDGGVVEEMLVREGQTVEAGDLLLRIDSTRFVASFAENRSQYFALRAKTARLEALTSGSPLNMPPDVLREAPEIADHERRLYESTVAELDAQLSIARQQLTQRQQELNEVRARHAQSSSGLELVQQELNVTRPLMNSGAVSEVEILRLQRDVARLRGERDQAAAQMSRIHSAISEATRKIQEVELNVRNVQRNELSDTMAKLGALTEGGRALEDRVKHAEVRSPVRGTVKRLLVNTVGGVVQPGKEVVEIVPLDDALILEAQVKPKDIAFLRPGQKALVKFTAYDFAIYGGLDAVVEHIGADTVTDEKGNAFYTVRVRTLESSLGESLPIIPGMVAEIDILTGKKTILSYLLKPVLRAKANALSER</sequence>
<protein>
    <recommendedName>
        <fullName evidence="9">Membrane fusion protein (MFP) family protein</fullName>
    </recommendedName>
</protein>
<feature type="transmembrane region" description="Helical" evidence="9">
    <location>
        <begin position="64"/>
        <end position="82"/>
    </location>
</feature>
<dbReference type="Gene3D" id="2.40.50.100">
    <property type="match status" value="1"/>
</dbReference>
<feature type="coiled-coil region" evidence="10">
    <location>
        <begin position="251"/>
        <end position="299"/>
    </location>
</feature>
<dbReference type="Gene3D" id="2.40.30.170">
    <property type="match status" value="1"/>
</dbReference>
<evidence type="ECO:0000256" key="8">
    <source>
        <dbReference type="ARBA" id="ARBA00023136"/>
    </source>
</evidence>
<keyword evidence="6 9" id="KW-0812">Transmembrane</keyword>
<dbReference type="InterPro" id="IPR058781">
    <property type="entry name" value="HH_AprE-like"/>
</dbReference>